<dbReference type="Pfam" id="PF00583">
    <property type="entry name" value="Acetyltransf_1"/>
    <property type="match status" value="1"/>
</dbReference>
<keyword evidence="2" id="KW-0012">Acyltransferase</keyword>
<sequence>MAWQLTEDVETFHATAGRFLRARPIEHTNLLTMVEALRHDLRSYGPEAPIFGWWSTPAGQVAGVLMQTPPYPVIFSELPTPAVPAAVLALSGRPLPGANLPASAVDGFSAGWRSRARVRAHVVRRTRLYRLATLVLPPTPPPGSARYAGPDDRELLRGWLRAFHDEIGERRSDDPDRFLAYGGILLWDDGRSPVSMAIRSQPAVDTVRIQAVYTPPVQRGRGYAGAVTIAATQAALGSGAESVVLNTDLANPTSNALYQRLGFRPVEDRVIVEFTA</sequence>
<feature type="domain" description="N-acetyltransferase" evidence="1">
    <location>
        <begin position="143"/>
        <end position="276"/>
    </location>
</feature>
<dbReference type="Proteomes" id="UP001523216">
    <property type="component" value="Unassembled WGS sequence"/>
</dbReference>
<keyword evidence="2" id="KW-0808">Transferase</keyword>
<keyword evidence="3" id="KW-1185">Reference proteome</keyword>
<evidence type="ECO:0000259" key="1">
    <source>
        <dbReference type="PROSITE" id="PS51186"/>
    </source>
</evidence>
<evidence type="ECO:0000313" key="3">
    <source>
        <dbReference type="Proteomes" id="UP001523216"/>
    </source>
</evidence>
<comment type="caution">
    <text evidence="2">The sequence shown here is derived from an EMBL/GenBank/DDBJ whole genome shotgun (WGS) entry which is preliminary data.</text>
</comment>
<reference evidence="2 3" key="1">
    <citation type="submission" date="2022-06" db="EMBL/GenBank/DDBJ databases">
        <title>Actinoplanes abujensis sp. nov., isolated from Nigerian arid soil.</title>
        <authorList>
            <person name="Ding P."/>
        </authorList>
    </citation>
    <scope>NUCLEOTIDE SEQUENCE [LARGE SCALE GENOMIC DNA]</scope>
    <source>
        <strain evidence="3">TRM88002</strain>
    </source>
</reference>
<protein>
    <submittedName>
        <fullName evidence="2">GNAT family N-acetyltransferase</fullName>
        <ecNumber evidence="2">2.3.1.-</ecNumber>
    </submittedName>
</protein>
<dbReference type="Gene3D" id="3.40.630.30">
    <property type="match status" value="1"/>
</dbReference>
<accession>A0ABT0Y7A5</accession>
<name>A0ABT0Y7A5_9ACTN</name>
<dbReference type="PROSITE" id="PS51186">
    <property type="entry name" value="GNAT"/>
    <property type="match status" value="1"/>
</dbReference>
<dbReference type="RefSeq" id="WP_251801639.1">
    <property type="nucleotide sequence ID" value="NZ_JAMQOL010000044.1"/>
</dbReference>
<dbReference type="SUPFAM" id="SSF55729">
    <property type="entry name" value="Acyl-CoA N-acyltransferases (Nat)"/>
    <property type="match status" value="1"/>
</dbReference>
<organism evidence="2 3">
    <name type="scientific">Paractinoplanes hotanensis</name>
    <dbReference type="NCBI Taxonomy" id="2906497"/>
    <lineage>
        <taxon>Bacteria</taxon>
        <taxon>Bacillati</taxon>
        <taxon>Actinomycetota</taxon>
        <taxon>Actinomycetes</taxon>
        <taxon>Micromonosporales</taxon>
        <taxon>Micromonosporaceae</taxon>
        <taxon>Paractinoplanes</taxon>
    </lineage>
</organism>
<evidence type="ECO:0000313" key="2">
    <source>
        <dbReference type="EMBL" id="MCM4081916.1"/>
    </source>
</evidence>
<proteinExistence type="predicted"/>
<dbReference type="GO" id="GO:0016746">
    <property type="term" value="F:acyltransferase activity"/>
    <property type="evidence" value="ECO:0007669"/>
    <property type="project" value="UniProtKB-KW"/>
</dbReference>
<dbReference type="InterPro" id="IPR016181">
    <property type="entry name" value="Acyl_CoA_acyltransferase"/>
</dbReference>
<dbReference type="EMBL" id="JAMQOL010000044">
    <property type="protein sequence ID" value="MCM4081916.1"/>
    <property type="molecule type" value="Genomic_DNA"/>
</dbReference>
<gene>
    <name evidence="2" type="ORF">LXN57_30550</name>
</gene>
<dbReference type="InterPro" id="IPR000182">
    <property type="entry name" value="GNAT_dom"/>
</dbReference>
<dbReference type="EC" id="2.3.1.-" evidence="2"/>